<comment type="subcellular location">
    <subcellularLocation>
        <location evidence="1">Endoplasmic reticulum membrane</location>
        <topology evidence="1">Single-pass membrane protein</topology>
    </subcellularLocation>
</comment>
<dbReference type="PANTHER" id="PTHR12154">
    <property type="entry name" value="GLYCOSYL TRANSFERASE-RELATED"/>
    <property type="match status" value="1"/>
</dbReference>
<sequence length="148" mass="16096">MRVLLVASAGGHWIELHRLRAAFVGADCQFVSTSKGMTPPLGDREVLEIADTARDSAWAMAPTLLGLLRVFRAFDPDLVVSTGAAPGALALMIAKMFGARTIWIDSIANSETLSLSGRLVKPFADLRITQWHHLADENPSLRYLGQIL</sequence>
<evidence type="ECO:0000256" key="3">
    <source>
        <dbReference type="ARBA" id="ARBA00022824"/>
    </source>
</evidence>
<dbReference type="Proteomes" id="UP000244013">
    <property type="component" value="Unassembled WGS sequence"/>
</dbReference>
<dbReference type="AlphaFoldDB" id="A0A2T5UAQ8"/>
<dbReference type="OrthoDB" id="555447at2"/>
<keyword evidence="3" id="KW-0256">Endoplasmic reticulum</keyword>
<dbReference type="SUPFAM" id="SSF53756">
    <property type="entry name" value="UDP-Glycosyltransferase/glycogen phosphorylase"/>
    <property type="match status" value="1"/>
</dbReference>
<dbReference type="GeneID" id="91004186"/>
<name>A0A2T5UAQ8_9SPHN</name>
<dbReference type="Pfam" id="PF08660">
    <property type="entry name" value="Alg14"/>
    <property type="match status" value="1"/>
</dbReference>
<accession>A0A2T5UAQ8</accession>
<dbReference type="Gene3D" id="3.40.50.2000">
    <property type="entry name" value="Glycogen Phosphorylase B"/>
    <property type="match status" value="1"/>
</dbReference>
<keyword evidence="4" id="KW-1133">Transmembrane helix</keyword>
<evidence type="ECO:0000256" key="2">
    <source>
        <dbReference type="ARBA" id="ARBA00022692"/>
    </source>
</evidence>
<comment type="caution">
    <text evidence="6">The sequence shown here is derived from an EMBL/GenBank/DDBJ whole genome shotgun (WGS) entry which is preliminary data.</text>
</comment>
<dbReference type="RefSeq" id="WP_107951810.1">
    <property type="nucleotide sequence ID" value="NZ_QAYE01000001.1"/>
</dbReference>
<keyword evidence="2" id="KW-0812">Transmembrane</keyword>
<gene>
    <name evidence="6" type="ORF">C8J25_10180</name>
</gene>
<dbReference type="GO" id="GO:0006488">
    <property type="term" value="P:dolichol-linked oligosaccharide biosynthetic process"/>
    <property type="evidence" value="ECO:0007669"/>
    <property type="project" value="InterPro"/>
</dbReference>
<evidence type="ECO:0000313" key="6">
    <source>
        <dbReference type="EMBL" id="PTW48583.1"/>
    </source>
</evidence>
<proteinExistence type="predicted"/>
<reference evidence="6 7" key="1">
    <citation type="submission" date="2018-04" db="EMBL/GenBank/DDBJ databases">
        <title>Genomic Encyclopedia of Type Strains, Phase III (KMG-III): the genomes of soil and plant-associated and newly described type strains.</title>
        <authorList>
            <person name="Whitman W."/>
        </authorList>
    </citation>
    <scope>NUCLEOTIDE SEQUENCE [LARGE SCALE GENOMIC DNA]</scope>
    <source>
        <strain evidence="6 7">MA-olki</strain>
    </source>
</reference>
<evidence type="ECO:0000256" key="5">
    <source>
        <dbReference type="ARBA" id="ARBA00023136"/>
    </source>
</evidence>
<dbReference type="GO" id="GO:0004577">
    <property type="term" value="F:N-acetylglucosaminyldiphosphodolichol N-acetylglucosaminyltransferase activity"/>
    <property type="evidence" value="ECO:0007669"/>
    <property type="project" value="TreeGrafter"/>
</dbReference>
<dbReference type="PANTHER" id="PTHR12154:SF4">
    <property type="entry name" value="UDP-N-ACETYLGLUCOSAMINE TRANSFERASE SUBUNIT ALG14 HOMOLOG"/>
    <property type="match status" value="1"/>
</dbReference>
<protein>
    <submittedName>
        <fullName evidence="6">Oligosaccharide biosynthesis protein Alg14</fullName>
    </submittedName>
</protein>
<evidence type="ECO:0000256" key="1">
    <source>
        <dbReference type="ARBA" id="ARBA00004389"/>
    </source>
</evidence>
<organism evidence="6 7">
    <name type="scientific">Sphingomonas faeni</name>
    <dbReference type="NCBI Taxonomy" id="185950"/>
    <lineage>
        <taxon>Bacteria</taxon>
        <taxon>Pseudomonadati</taxon>
        <taxon>Pseudomonadota</taxon>
        <taxon>Alphaproteobacteria</taxon>
        <taxon>Sphingomonadales</taxon>
        <taxon>Sphingomonadaceae</taxon>
        <taxon>Sphingomonas</taxon>
    </lineage>
</organism>
<evidence type="ECO:0000256" key="4">
    <source>
        <dbReference type="ARBA" id="ARBA00022989"/>
    </source>
</evidence>
<dbReference type="EMBL" id="QAYE01000001">
    <property type="protein sequence ID" value="PTW48583.1"/>
    <property type="molecule type" value="Genomic_DNA"/>
</dbReference>
<keyword evidence="5" id="KW-0472">Membrane</keyword>
<dbReference type="InterPro" id="IPR013969">
    <property type="entry name" value="Oligosacch_biosynth_Alg14"/>
</dbReference>
<evidence type="ECO:0000313" key="7">
    <source>
        <dbReference type="Proteomes" id="UP000244013"/>
    </source>
</evidence>